<reference evidence="4 5" key="1">
    <citation type="submission" date="2018-05" db="EMBL/GenBank/DDBJ databases">
        <title>Streptomyces venezuelae.</title>
        <authorList>
            <person name="Kim W."/>
            <person name="Lee N."/>
            <person name="Cho B.-K."/>
        </authorList>
    </citation>
    <scope>NUCLEOTIDE SEQUENCE [LARGE SCALE GENOMIC DNA]</scope>
    <source>
        <strain evidence="4 5">ATCC 14585</strain>
    </source>
</reference>
<sequence>MLRRARVRQALDDLPGALADLDRAHELAPDAPGAYSDRGDILRFACRHEEAIAAYDTALTLDPDLTWAWGSRALSLEALERVAEAVASLDEALRIDPGYGWAREQRERMLGAETSP</sequence>
<accession>A0A5P2CY18</accession>
<dbReference type="InterPro" id="IPR013105">
    <property type="entry name" value="TPR_2"/>
</dbReference>
<dbReference type="InterPro" id="IPR011990">
    <property type="entry name" value="TPR-like_helical_dom_sf"/>
</dbReference>
<keyword evidence="2 3" id="KW-0802">TPR repeat</keyword>
<dbReference type="InterPro" id="IPR050498">
    <property type="entry name" value="Ycf3"/>
</dbReference>
<dbReference type="Gene3D" id="1.25.40.10">
    <property type="entry name" value="Tetratricopeptide repeat domain"/>
    <property type="match status" value="1"/>
</dbReference>
<dbReference type="EMBL" id="CP029191">
    <property type="protein sequence ID" value="QES46001.1"/>
    <property type="molecule type" value="Genomic_DNA"/>
</dbReference>
<dbReference type="AlphaFoldDB" id="A0A5P2CY18"/>
<evidence type="ECO:0000256" key="2">
    <source>
        <dbReference type="ARBA" id="ARBA00022803"/>
    </source>
</evidence>
<dbReference type="PANTHER" id="PTHR44858">
    <property type="entry name" value="TETRATRICOPEPTIDE REPEAT PROTEIN 6"/>
    <property type="match status" value="1"/>
</dbReference>
<dbReference type="Proteomes" id="UP000324015">
    <property type="component" value="Chromosome"/>
</dbReference>
<feature type="repeat" description="TPR" evidence="3">
    <location>
        <begin position="32"/>
        <end position="65"/>
    </location>
</feature>
<evidence type="ECO:0000256" key="3">
    <source>
        <dbReference type="PROSITE-ProRule" id="PRU00339"/>
    </source>
</evidence>
<organism evidence="4 5">
    <name type="scientific">Streptomyces venezuelae</name>
    <dbReference type="NCBI Taxonomy" id="54571"/>
    <lineage>
        <taxon>Bacteria</taxon>
        <taxon>Bacillati</taxon>
        <taxon>Actinomycetota</taxon>
        <taxon>Actinomycetes</taxon>
        <taxon>Kitasatosporales</taxon>
        <taxon>Streptomycetaceae</taxon>
        <taxon>Streptomyces</taxon>
    </lineage>
</organism>
<dbReference type="SUPFAM" id="SSF48452">
    <property type="entry name" value="TPR-like"/>
    <property type="match status" value="1"/>
</dbReference>
<keyword evidence="1" id="KW-0677">Repeat</keyword>
<dbReference type="SMART" id="SM00028">
    <property type="entry name" value="TPR"/>
    <property type="match status" value="3"/>
</dbReference>
<dbReference type="Pfam" id="PF13432">
    <property type="entry name" value="TPR_16"/>
    <property type="match status" value="1"/>
</dbReference>
<evidence type="ECO:0000313" key="4">
    <source>
        <dbReference type="EMBL" id="QES46001.1"/>
    </source>
</evidence>
<dbReference type="PROSITE" id="PS50005">
    <property type="entry name" value="TPR"/>
    <property type="match status" value="1"/>
</dbReference>
<protein>
    <recommendedName>
        <fullName evidence="6">Tetratricopeptide repeat protein</fullName>
    </recommendedName>
</protein>
<dbReference type="InterPro" id="IPR019734">
    <property type="entry name" value="TPR_rpt"/>
</dbReference>
<evidence type="ECO:0008006" key="6">
    <source>
        <dbReference type="Google" id="ProtNLM"/>
    </source>
</evidence>
<evidence type="ECO:0000256" key="1">
    <source>
        <dbReference type="ARBA" id="ARBA00022737"/>
    </source>
</evidence>
<proteinExistence type="predicted"/>
<evidence type="ECO:0000313" key="5">
    <source>
        <dbReference type="Proteomes" id="UP000324015"/>
    </source>
</evidence>
<gene>
    <name evidence="4" type="ORF">DEJ49_15350</name>
</gene>
<name>A0A5P2CY18_STRVZ</name>
<dbReference type="Pfam" id="PF07719">
    <property type="entry name" value="TPR_2"/>
    <property type="match status" value="1"/>
</dbReference>
<dbReference type="PANTHER" id="PTHR44858:SF1">
    <property type="entry name" value="UDP-N-ACETYLGLUCOSAMINE--PEPTIDE N-ACETYLGLUCOSAMINYLTRANSFERASE SPINDLY-RELATED"/>
    <property type="match status" value="1"/>
</dbReference>